<proteinExistence type="predicted"/>
<sequence length="33" mass="3700">MYKKLGIKGSLKAQLGVLSLIIANKIEQRKSRN</sequence>
<protein>
    <submittedName>
        <fullName evidence="1">Uncharacterized protein</fullName>
    </submittedName>
</protein>
<feature type="non-terminal residue" evidence="1">
    <location>
        <position position="33"/>
    </location>
</feature>
<comment type="caution">
    <text evidence="1">The sequence shown here is derived from an EMBL/GenBank/DDBJ whole genome shotgun (WGS) entry which is preliminary data.</text>
</comment>
<dbReference type="EMBL" id="BART01029452">
    <property type="protein sequence ID" value="GAH01394.1"/>
    <property type="molecule type" value="Genomic_DNA"/>
</dbReference>
<gene>
    <name evidence="1" type="ORF">S01H4_51674</name>
</gene>
<name>X1D8I1_9ZZZZ</name>
<organism evidence="1">
    <name type="scientific">marine sediment metagenome</name>
    <dbReference type="NCBI Taxonomy" id="412755"/>
    <lineage>
        <taxon>unclassified sequences</taxon>
        <taxon>metagenomes</taxon>
        <taxon>ecological metagenomes</taxon>
    </lineage>
</organism>
<dbReference type="AlphaFoldDB" id="X1D8I1"/>
<accession>X1D8I1</accession>
<reference evidence="1" key="1">
    <citation type="journal article" date="2014" name="Front. Microbiol.">
        <title>High frequency of phylogenetically diverse reductive dehalogenase-homologous genes in deep subseafloor sedimentary metagenomes.</title>
        <authorList>
            <person name="Kawai M."/>
            <person name="Futagami T."/>
            <person name="Toyoda A."/>
            <person name="Takaki Y."/>
            <person name="Nishi S."/>
            <person name="Hori S."/>
            <person name="Arai W."/>
            <person name="Tsubouchi T."/>
            <person name="Morono Y."/>
            <person name="Uchiyama I."/>
            <person name="Ito T."/>
            <person name="Fujiyama A."/>
            <person name="Inagaki F."/>
            <person name="Takami H."/>
        </authorList>
    </citation>
    <scope>NUCLEOTIDE SEQUENCE</scope>
    <source>
        <strain evidence="1">Expedition CK06-06</strain>
    </source>
</reference>
<evidence type="ECO:0000313" key="1">
    <source>
        <dbReference type="EMBL" id="GAH01394.1"/>
    </source>
</evidence>